<keyword evidence="2" id="KW-1185">Reference proteome</keyword>
<reference evidence="1 2" key="1">
    <citation type="journal article" date="2005" name="Science">
        <title>Genome sequence of Theileria parva, a bovine pathogen that transforms lymphocytes.</title>
        <authorList>
            <person name="Gardner M.J."/>
            <person name="Bishop R."/>
            <person name="Shah T."/>
            <person name="de Villiers E.P."/>
            <person name="Carlton J.M."/>
            <person name="Hall N."/>
            <person name="Ren Q."/>
            <person name="Paulsen I.T."/>
            <person name="Pain A."/>
            <person name="Berriman M."/>
            <person name="Wilson R.J.M."/>
            <person name="Sato S."/>
            <person name="Ralph S.A."/>
            <person name="Mann D.J."/>
            <person name="Xiong Z."/>
            <person name="Shallom S.J."/>
            <person name="Weidman J."/>
            <person name="Jiang L."/>
            <person name="Lynn J."/>
            <person name="Weaver B."/>
            <person name="Shoaibi A."/>
            <person name="Domingo A.R."/>
            <person name="Wasawo D."/>
            <person name="Crabtree J."/>
            <person name="Wortman J.R."/>
            <person name="Haas B."/>
            <person name="Angiuoli S.V."/>
            <person name="Creasy T.H."/>
            <person name="Lu C."/>
            <person name="Suh B."/>
            <person name="Silva J.C."/>
            <person name="Utterback T.R."/>
            <person name="Feldblyum T.V."/>
            <person name="Pertea M."/>
            <person name="Allen J."/>
            <person name="Nierman W.C."/>
            <person name="Taracha E.L.N."/>
            <person name="Salzberg S.L."/>
            <person name="White O.R."/>
            <person name="Fitzhugh H.A."/>
            <person name="Morzaria S."/>
            <person name="Venter J.C."/>
            <person name="Fraser C.M."/>
            <person name="Nene V."/>
        </authorList>
    </citation>
    <scope>NUCLEOTIDE SEQUENCE [LARGE SCALE GENOMIC DNA]</scope>
    <source>
        <strain evidence="1 2">Muguga</strain>
    </source>
</reference>
<dbReference type="OMA" id="DAWRICK"/>
<dbReference type="KEGG" id="tpv:TP01_1153"/>
<evidence type="ECO:0000313" key="1">
    <source>
        <dbReference type="EMBL" id="EAN34391.1"/>
    </source>
</evidence>
<accession>Q4N6L7</accession>
<dbReference type="GeneID" id="3503277"/>
<name>Q4N6L7_THEPA</name>
<proteinExistence type="predicted"/>
<evidence type="ECO:0000313" key="2">
    <source>
        <dbReference type="Proteomes" id="UP000001949"/>
    </source>
</evidence>
<dbReference type="Proteomes" id="UP000001949">
    <property type="component" value="Unassembled WGS sequence"/>
</dbReference>
<dbReference type="RefSeq" id="XP_766674.1">
    <property type="nucleotide sequence ID" value="XM_761581.1"/>
</dbReference>
<dbReference type="EMBL" id="AAGK01000001">
    <property type="protein sequence ID" value="EAN34391.1"/>
    <property type="molecule type" value="Genomic_DNA"/>
</dbReference>
<organism evidence="1 2">
    <name type="scientific">Theileria parva</name>
    <name type="common">East coast fever infection agent</name>
    <dbReference type="NCBI Taxonomy" id="5875"/>
    <lineage>
        <taxon>Eukaryota</taxon>
        <taxon>Sar</taxon>
        <taxon>Alveolata</taxon>
        <taxon>Apicomplexa</taxon>
        <taxon>Aconoidasida</taxon>
        <taxon>Piroplasmida</taxon>
        <taxon>Theileriidae</taxon>
        <taxon>Theileria</taxon>
    </lineage>
</organism>
<dbReference type="eggNOG" id="ENOG502SQ47">
    <property type="taxonomic scope" value="Eukaryota"/>
</dbReference>
<sequence length="165" mass="18747">MDSELGEFVPDFEDVESMFKVDYNGLTIYGEGMPSLDDIKLSYRQAWKCCKEGCLCFCRNIMSPKASNCTYFAVCDGTDPVNFLVLNPTSKDSTPVKITFGEILSGYWVWKKCRLFYVPSDKSESKSNPMVIEGLSPLFFESLLKCTCECYTMLKETNQKLDQTS</sequence>
<dbReference type="InParanoid" id="Q4N6L7"/>
<comment type="caution">
    <text evidence="1">The sequence shown here is derived from an EMBL/GenBank/DDBJ whole genome shotgun (WGS) entry which is preliminary data.</text>
</comment>
<dbReference type="AlphaFoldDB" id="Q4N6L7"/>
<protein>
    <submittedName>
        <fullName evidence="1">Uncharacterized protein</fullName>
    </submittedName>
</protein>
<dbReference type="VEuPathDB" id="PiroplasmaDB:TpMuguga_01g01153"/>
<gene>
    <name evidence="1" type="ordered locus">TP01_1153</name>
</gene>